<evidence type="ECO:0000256" key="8">
    <source>
        <dbReference type="ARBA" id="ARBA00069363"/>
    </source>
</evidence>
<dbReference type="InterPro" id="IPR007865">
    <property type="entry name" value="Aminopep_P_N"/>
</dbReference>
<evidence type="ECO:0000256" key="6">
    <source>
        <dbReference type="ARBA" id="ARBA00022801"/>
    </source>
</evidence>
<reference evidence="12" key="1">
    <citation type="submission" date="2021-05" db="EMBL/GenBank/DDBJ databases">
        <title>Energy efficiency and biological interactions define the core microbiome of deep oligotrophic groundwater.</title>
        <authorList>
            <person name="Mehrshad M."/>
            <person name="Lopez-Fernandez M."/>
            <person name="Bell E."/>
            <person name="Bernier-Latmani R."/>
            <person name="Bertilsson S."/>
            <person name="Dopson M."/>
        </authorList>
    </citation>
    <scope>NUCLEOTIDE SEQUENCE</scope>
    <source>
        <strain evidence="12">Modern_marine.mb.64</strain>
    </source>
</reference>
<comment type="catalytic activity">
    <reaction evidence="1">
        <text>Release of any N-terminal amino acid, including proline, that is linked to proline, even from a dipeptide or tripeptide.</text>
        <dbReference type="EC" id="3.4.11.9"/>
    </reaction>
</comment>
<feature type="domain" description="Aminopeptidase P N-terminal" evidence="11">
    <location>
        <begin position="1"/>
        <end position="133"/>
    </location>
</feature>
<dbReference type="InterPro" id="IPR036005">
    <property type="entry name" value="Creatinase/aminopeptidase-like"/>
</dbReference>
<dbReference type="AlphaFoldDB" id="A0A948W6C6"/>
<dbReference type="SMART" id="SM01011">
    <property type="entry name" value="AMP_N"/>
    <property type="match status" value="1"/>
</dbReference>
<evidence type="ECO:0000256" key="10">
    <source>
        <dbReference type="ARBA" id="ARBA00081411"/>
    </source>
</evidence>
<dbReference type="InterPro" id="IPR052433">
    <property type="entry name" value="X-Pro_dipept-like"/>
</dbReference>
<dbReference type="Pfam" id="PF05195">
    <property type="entry name" value="AMP_N"/>
    <property type="match status" value="1"/>
</dbReference>
<dbReference type="EMBL" id="JAHJDP010000032">
    <property type="protein sequence ID" value="MBU2690506.1"/>
    <property type="molecule type" value="Genomic_DNA"/>
</dbReference>
<evidence type="ECO:0000313" key="12">
    <source>
        <dbReference type="EMBL" id="MBU2690506.1"/>
    </source>
</evidence>
<dbReference type="GO" id="GO:0030145">
    <property type="term" value="F:manganese ion binding"/>
    <property type="evidence" value="ECO:0007669"/>
    <property type="project" value="InterPro"/>
</dbReference>
<proteinExistence type="inferred from homology"/>
<keyword evidence="12" id="KW-0645">Protease</keyword>
<keyword evidence="7" id="KW-0464">Manganese</keyword>
<evidence type="ECO:0000256" key="1">
    <source>
        <dbReference type="ARBA" id="ARBA00001424"/>
    </source>
</evidence>
<evidence type="ECO:0000256" key="2">
    <source>
        <dbReference type="ARBA" id="ARBA00001936"/>
    </source>
</evidence>
<evidence type="ECO:0000313" key="13">
    <source>
        <dbReference type="Proteomes" id="UP000777784"/>
    </source>
</evidence>
<gene>
    <name evidence="12" type="ORF">KJ970_06220</name>
</gene>
<comment type="cofactor">
    <cofactor evidence="2">
        <name>Mn(2+)</name>
        <dbReference type="ChEBI" id="CHEBI:29035"/>
    </cofactor>
</comment>
<accession>A0A948W6C6</accession>
<evidence type="ECO:0000259" key="11">
    <source>
        <dbReference type="SMART" id="SM01011"/>
    </source>
</evidence>
<protein>
    <recommendedName>
        <fullName evidence="8">Xaa-Pro aminopeptidase</fullName>
        <ecNumber evidence="4">3.4.11.9</ecNumber>
    </recommendedName>
    <alternativeName>
        <fullName evidence="9">Aminopeptidase P II</fullName>
    </alternativeName>
    <alternativeName>
        <fullName evidence="10">X-Pro aminopeptidase</fullName>
    </alternativeName>
</protein>
<dbReference type="GO" id="GO:0070006">
    <property type="term" value="F:metalloaminopeptidase activity"/>
    <property type="evidence" value="ECO:0007669"/>
    <property type="project" value="InterPro"/>
</dbReference>
<comment type="similarity">
    <text evidence="3">Belongs to the peptidase M24B family.</text>
</comment>
<evidence type="ECO:0000256" key="5">
    <source>
        <dbReference type="ARBA" id="ARBA00022723"/>
    </source>
</evidence>
<keyword evidence="6" id="KW-0378">Hydrolase</keyword>
<dbReference type="GO" id="GO:0005829">
    <property type="term" value="C:cytosol"/>
    <property type="evidence" value="ECO:0007669"/>
    <property type="project" value="TreeGrafter"/>
</dbReference>
<sequence length="436" mass="48458">MSDSFARRRRRALEKVGRGAILVPSAPESLRNGDVHYPYRPNSDLYYLTGLREPDSALLLRAAETGPESVLFVRPREREIENWTGFRTGLDGARRIYGAGEAYPIGELSKRLPDLLEGIDTLHFSFGVDPAIDKMMTDLVSTFRGLQRSGGTGPTTLVDAAEILHEMRLRKDVVEIDTMSRAAQISAQAHCEALQRVGPGLFEYEIQAVIEYEFRRRGADGCSYPSIVASGPNACTLHYQSNNRQMLPDDLLLIDAGAEYELYAADITRTCPVSGRFTPDQAALYDIVLEAQTAAIQAALPGSSLQSVHQMACTMLVEGLLRIGILQGDLEEILRTGRYQAYTLHPTSHWLGLDVHDAGRYVIGESRLLEPGMILTIEPGLYLFEDNLEIDPRFRGIGIRIEDDLLITMEGNQILTKGVPKEREEIESLMAQHRGL</sequence>
<dbReference type="Pfam" id="PF00557">
    <property type="entry name" value="Peptidase_M24"/>
    <property type="match status" value="1"/>
</dbReference>
<evidence type="ECO:0000256" key="7">
    <source>
        <dbReference type="ARBA" id="ARBA00023211"/>
    </source>
</evidence>
<name>A0A948W6C6_UNCEI</name>
<dbReference type="SUPFAM" id="SSF55920">
    <property type="entry name" value="Creatinase/aminopeptidase"/>
    <property type="match status" value="1"/>
</dbReference>
<dbReference type="SUPFAM" id="SSF53092">
    <property type="entry name" value="Creatinase/prolidase N-terminal domain"/>
    <property type="match status" value="1"/>
</dbReference>
<dbReference type="GO" id="GO:0006508">
    <property type="term" value="P:proteolysis"/>
    <property type="evidence" value="ECO:0007669"/>
    <property type="project" value="TreeGrafter"/>
</dbReference>
<dbReference type="FunFam" id="3.90.230.10:FF:000002">
    <property type="entry name" value="Xaa-Pro aminopeptidase 3"/>
    <property type="match status" value="1"/>
</dbReference>
<comment type="caution">
    <text evidence="12">The sequence shown here is derived from an EMBL/GenBank/DDBJ whole genome shotgun (WGS) entry which is preliminary data.</text>
</comment>
<dbReference type="EC" id="3.4.11.9" evidence="4"/>
<dbReference type="PANTHER" id="PTHR43226:SF4">
    <property type="entry name" value="XAA-PRO AMINOPEPTIDASE 3"/>
    <property type="match status" value="1"/>
</dbReference>
<evidence type="ECO:0000256" key="4">
    <source>
        <dbReference type="ARBA" id="ARBA00012574"/>
    </source>
</evidence>
<dbReference type="InterPro" id="IPR000994">
    <property type="entry name" value="Pept_M24"/>
</dbReference>
<evidence type="ECO:0000256" key="9">
    <source>
        <dbReference type="ARBA" id="ARBA00075356"/>
    </source>
</evidence>
<organism evidence="12 13">
    <name type="scientific">Eiseniibacteriota bacterium</name>
    <dbReference type="NCBI Taxonomy" id="2212470"/>
    <lineage>
        <taxon>Bacteria</taxon>
        <taxon>Candidatus Eiseniibacteriota</taxon>
    </lineage>
</organism>
<dbReference type="Gene3D" id="3.40.350.10">
    <property type="entry name" value="Creatinase/prolidase N-terminal domain"/>
    <property type="match status" value="1"/>
</dbReference>
<keyword evidence="5" id="KW-0479">Metal-binding</keyword>
<dbReference type="PANTHER" id="PTHR43226">
    <property type="entry name" value="XAA-PRO AMINOPEPTIDASE 3"/>
    <property type="match status" value="1"/>
</dbReference>
<dbReference type="CDD" id="cd01087">
    <property type="entry name" value="Prolidase"/>
    <property type="match status" value="1"/>
</dbReference>
<dbReference type="Proteomes" id="UP000777784">
    <property type="component" value="Unassembled WGS sequence"/>
</dbReference>
<evidence type="ECO:0000256" key="3">
    <source>
        <dbReference type="ARBA" id="ARBA00008766"/>
    </source>
</evidence>
<keyword evidence="12" id="KW-0031">Aminopeptidase</keyword>
<dbReference type="InterPro" id="IPR029149">
    <property type="entry name" value="Creatin/AminoP/Spt16_N"/>
</dbReference>
<dbReference type="Gene3D" id="3.90.230.10">
    <property type="entry name" value="Creatinase/methionine aminopeptidase superfamily"/>
    <property type="match status" value="1"/>
</dbReference>